<dbReference type="PANTHER" id="PTHR22911">
    <property type="entry name" value="ACYL-MALONYL CONDENSING ENZYME-RELATED"/>
    <property type="match status" value="1"/>
</dbReference>
<keyword evidence="2" id="KW-0812">Transmembrane</keyword>
<keyword evidence="2" id="KW-0472">Membrane</keyword>
<accession>A0A0S7BJ07</accession>
<feature type="transmembrane region" description="Helical" evidence="2">
    <location>
        <begin position="212"/>
        <end position="233"/>
    </location>
</feature>
<evidence type="ECO:0000259" key="3">
    <source>
        <dbReference type="Pfam" id="PF00892"/>
    </source>
</evidence>
<dbReference type="InterPro" id="IPR037185">
    <property type="entry name" value="EmrE-like"/>
</dbReference>
<dbReference type="Gene3D" id="1.10.3730.20">
    <property type="match status" value="2"/>
</dbReference>
<dbReference type="RefSeq" id="WP_062279544.1">
    <property type="nucleotide sequence ID" value="NZ_DF968181.1"/>
</dbReference>
<dbReference type="PANTHER" id="PTHR22911:SF137">
    <property type="entry name" value="SOLUTE CARRIER FAMILY 35 MEMBER G2-RELATED"/>
    <property type="match status" value="1"/>
</dbReference>
<sequence length="287" mass="31283">MWILFAFGSALFAGITAILAKIGIRNTDSNVATAIRTVVVLLFSWLMVFLVGSHTTIQDINGKTYLFLGLSGLATGASWLCYFRALQLGDVNKVTPVDKSSIILTMLLAFVILGEKITLIKLIGMIVIGIGTYLMITKKQSEVKATDKRWLIYAALSAVFASLTSILGKIGIQGVESNLGTALRTIVVVIMAWLIVFITGKQHTIKTIEKRGWIFLCLSGIATGASWLCYYRALKDGQASIVVPIDKLSILLTVIFAYIFLKEKLNRKSTIGLFLIVAGTLSLLLTI</sequence>
<name>A0A0S7BJ07_9CHLR</name>
<dbReference type="InterPro" id="IPR000620">
    <property type="entry name" value="EamA_dom"/>
</dbReference>
<dbReference type="OrthoDB" id="9806718at2"/>
<evidence type="ECO:0000256" key="2">
    <source>
        <dbReference type="SAM" id="Phobius"/>
    </source>
</evidence>
<comment type="similarity">
    <text evidence="1">Belongs to the EamA transporter family.</text>
</comment>
<feature type="transmembrane region" description="Helical" evidence="2">
    <location>
        <begin position="182"/>
        <end position="200"/>
    </location>
</feature>
<feature type="transmembrane region" description="Helical" evidence="2">
    <location>
        <begin position="30"/>
        <end position="52"/>
    </location>
</feature>
<gene>
    <name evidence="4" type="ORF">ATC1_13313</name>
</gene>
<feature type="domain" description="EamA" evidence="3">
    <location>
        <begin position="149"/>
        <end position="283"/>
    </location>
</feature>
<dbReference type="FunFam" id="1.10.3730.20:FF:000025">
    <property type="entry name" value="EamA/RhaT family transporter"/>
    <property type="match status" value="1"/>
</dbReference>
<keyword evidence="5" id="KW-1185">Reference proteome</keyword>
<feature type="transmembrane region" description="Helical" evidence="2">
    <location>
        <begin position="102"/>
        <end position="130"/>
    </location>
</feature>
<keyword evidence="2" id="KW-1133">Transmembrane helix</keyword>
<dbReference type="STRING" id="1678840.ATC1_13313"/>
<dbReference type="PATRIC" id="fig|1678840.3.peg.1574"/>
<dbReference type="AlphaFoldDB" id="A0A0S7BJ07"/>
<evidence type="ECO:0000256" key="1">
    <source>
        <dbReference type="ARBA" id="ARBA00007362"/>
    </source>
</evidence>
<dbReference type="Pfam" id="PF00892">
    <property type="entry name" value="EamA"/>
    <property type="match status" value="2"/>
</dbReference>
<feature type="domain" description="EamA" evidence="3">
    <location>
        <begin position="1"/>
        <end position="136"/>
    </location>
</feature>
<evidence type="ECO:0000313" key="5">
    <source>
        <dbReference type="Proteomes" id="UP000053370"/>
    </source>
</evidence>
<dbReference type="EMBL" id="DF968181">
    <property type="protein sequence ID" value="GAP40341.1"/>
    <property type="molecule type" value="Genomic_DNA"/>
</dbReference>
<dbReference type="GO" id="GO:0016020">
    <property type="term" value="C:membrane"/>
    <property type="evidence" value="ECO:0007669"/>
    <property type="project" value="InterPro"/>
</dbReference>
<dbReference type="SUPFAM" id="SSF103481">
    <property type="entry name" value="Multidrug resistance efflux transporter EmrE"/>
    <property type="match status" value="2"/>
</dbReference>
<protein>
    <submittedName>
        <fullName evidence="4">Uncharacterized membrane protein</fullName>
    </submittedName>
</protein>
<organism evidence="4">
    <name type="scientific">Flexilinea flocculi</name>
    <dbReference type="NCBI Taxonomy" id="1678840"/>
    <lineage>
        <taxon>Bacteria</taxon>
        <taxon>Bacillati</taxon>
        <taxon>Chloroflexota</taxon>
        <taxon>Anaerolineae</taxon>
        <taxon>Anaerolineales</taxon>
        <taxon>Anaerolineaceae</taxon>
        <taxon>Flexilinea</taxon>
    </lineage>
</organism>
<feature type="transmembrane region" description="Helical" evidence="2">
    <location>
        <begin position="150"/>
        <end position="170"/>
    </location>
</feature>
<proteinExistence type="inferred from homology"/>
<evidence type="ECO:0000313" key="4">
    <source>
        <dbReference type="EMBL" id="GAP40341.1"/>
    </source>
</evidence>
<feature type="transmembrane region" description="Helical" evidence="2">
    <location>
        <begin position="64"/>
        <end position="82"/>
    </location>
</feature>
<reference evidence="4" key="1">
    <citation type="journal article" date="2015" name="Genome Announc.">
        <title>Draft Genome Sequence of Anaerolineae Strain TC1, a Novel Isolate from a Methanogenic Wastewater Treatment System.</title>
        <authorList>
            <person name="Matsuura N."/>
            <person name="Tourlousse D.M."/>
            <person name="Sun L."/>
            <person name="Toyonaga M."/>
            <person name="Kuroda K."/>
            <person name="Ohashi A."/>
            <person name="Cruz R."/>
            <person name="Yamaguchi T."/>
            <person name="Sekiguchi Y."/>
        </authorList>
    </citation>
    <scope>NUCLEOTIDE SEQUENCE [LARGE SCALE GENOMIC DNA]</scope>
    <source>
        <strain evidence="4">TC1</strain>
    </source>
</reference>
<dbReference type="Proteomes" id="UP000053370">
    <property type="component" value="Unassembled WGS sequence"/>
</dbReference>
<feature type="transmembrane region" description="Helical" evidence="2">
    <location>
        <begin position="239"/>
        <end position="261"/>
    </location>
</feature>
<dbReference type="FunFam" id="1.10.3730.20:FF:000009">
    <property type="entry name" value="EamA family transporter"/>
    <property type="match status" value="1"/>
</dbReference>